<name>M1JTI5_NPVSL</name>
<reference evidence="1 2" key="1">
    <citation type="journal article" date="2013" name="Virus Res.">
        <title>Determination and analysis of the genome sequence of Spodoptera littoralis multiple nucleopolyhedrovirus.</title>
        <authorList>
            <person name="Breitenbach J.E."/>
            <person name="El-Sheikh el.-S.A."/>
            <person name="Harrison R.L."/>
            <person name="Rowley D.L."/>
            <person name="Sparks M.E."/>
            <person name="Gundersen-Rindal D.E."/>
            <person name="Popham H.J."/>
        </authorList>
    </citation>
    <scope>NUCLEOTIDE SEQUENCE [LARGE SCALE GENOMIC DNA]</scope>
    <source>
        <strain evidence="1">AN1956</strain>
    </source>
</reference>
<proteinExistence type="predicted"/>
<keyword evidence="2" id="KW-1185">Reference proteome</keyword>
<protein>
    <submittedName>
        <fullName evidence="1">Uncharacterized protein</fullName>
    </submittedName>
</protein>
<evidence type="ECO:0000313" key="1">
    <source>
        <dbReference type="EMBL" id="AGE89955.1"/>
    </source>
</evidence>
<accession>M1JTI5</accession>
<dbReference type="OrthoDB" id="38641at10239"/>
<dbReference type="Proteomes" id="UP000232896">
    <property type="component" value="Segment"/>
</dbReference>
<organism evidence="1 2">
    <name type="scientific">Spodoptera littoralis nuclear polyhedrosis virus</name>
    <name type="common">SlNPV</name>
    <dbReference type="NCBI Taxonomy" id="10456"/>
    <lineage>
        <taxon>Viruses</taxon>
        <taxon>Viruses incertae sedis</taxon>
        <taxon>Naldaviricetes</taxon>
        <taxon>Lefavirales</taxon>
        <taxon>Baculoviridae</taxon>
        <taxon>Alphabaculovirus</taxon>
        <taxon>Alphabaculovirus splittoralis</taxon>
    </lineage>
</organism>
<evidence type="ECO:0000313" key="2">
    <source>
        <dbReference type="Proteomes" id="UP000232896"/>
    </source>
</evidence>
<organismHost>
    <name type="scientific">Lepidoptera</name>
    <name type="common">moths &amp; butterflies</name>
    <dbReference type="NCBI Taxonomy" id="7088"/>
</organismHost>
<dbReference type="EMBL" id="JX454574">
    <property type="protein sequence ID" value="AGE89955.1"/>
    <property type="molecule type" value="Genomic_DNA"/>
</dbReference>
<gene>
    <name evidence="1" type="ORF">SlsnVgp100</name>
</gene>
<sequence>MCINCEYRKMKQQQQQQRSPNQAGCVVGAMISLLFYNTVPSSSKLHGCIECVGMKYCTCNKNKRL</sequence>